<dbReference type="OrthoDB" id="9857918at2"/>
<reference evidence="1 2" key="1">
    <citation type="submission" date="2015-04" db="EMBL/GenBank/DDBJ databases">
        <title>Taxonomic description and genome sequence of Bacillus campisalis sp. nov., a novel member of the genus Bacillus isolated from solar saltern.</title>
        <authorList>
            <person name="Mathan Kumar R."/>
            <person name="Kaur G."/>
            <person name="Kumar A."/>
            <person name="Singh N.K."/>
            <person name="Kaur N."/>
            <person name="Kumar N."/>
            <person name="Mayilraj S."/>
        </authorList>
    </citation>
    <scope>NUCLEOTIDE SEQUENCE [LARGE SCALE GENOMIC DNA]</scope>
    <source>
        <strain evidence="1 2">SA2-6</strain>
    </source>
</reference>
<evidence type="ECO:0000313" key="2">
    <source>
        <dbReference type="Proteomes" id="UP000034166"/>
    </source>
</evidence>
<evidence type="ECO:0000313" key="1">
    <source>
        <dbReference type="EMBL" id="KKK36820.1"/>
    </source>
</evidence>
<organism evidence="1 2">
    <name type="scientific">Mesobacillus campisalis</name>
    <dbReference type="NCBI Taxonomy" id="1408103"/>
    <lineage>
        <taxon>Bacteria</taxon>
        <taxon>Bacillati</taxon>
        <taxon>Bacillota</taxon>
        <taxon>Bacilli</taxon>
        <taxon>Bacillales</taxon>
        <taxon>Bacillaceae</taxon>
        <taxon>Mesobacillus</taxon>
    </lineage>
</organism>
<name>A0A0M2SW19_9BACI</name>
<dbReference type="Proteomes" id="UP000034166">
    <property type="component" value="Unassembled WGS sequence"/>
</dbReference>
<proteinExistence type="predicted"/>
<sequence>MEMDTSIGNIERSYKEMKTLQEIDRNRRNAILKQSEDVLFRLDGLIDMIHSHLPNKNPSR</sequence>
<dbReference type="RefSeq" id="WP_046525022.1">
    <property type="nucleotide sequence ID" value="NZ_LAYY01000022.1"/>
</dbReference>
<dbReference type="AlphaFoldDB" id="A0A0M2SW19"/>
<keyword evidence="2" id="KW-1185">Reference proteome</keyword>
<gene>
    <name evidence="1" type="ORF">WQ57_17330</name>
</gene>
<accession>A0A0M2SW19</accession>
<dbReference type="PATRIC" id="fig|1408103.3.peg.3850"/>
<protein>
    <submittedName>
        <fullName evidence="1">Uncharacterized protein</fullName>
    </submittedName>
</protein>
<dbReference type="EMBL" id="LAYY01000022">
    <property type="protein sequence ID" value="KKK36820.1"/>
    <property type="molecule type" value="Genomic_DNA"/>
</dbReference>
<comment type="caution">
    <text evidence="1">The sequence shown here is derived from an EMBL/GenBank/DDBJ whole genome shotgun (WGS) entry which is preliminary data.</text>
</comment>